<feature type="transmembrane region" description="Helical" evidence="5">
    <location>
        <begin position="96"/>
        <end position="121"/>
    </location>
</feature>
<organism evidence="6 7">
    <name type="scientific">Psychromarinibacter halotolerans</name>
    <dbReference type="NCBI Taxonomy" id="1775175"/>
    <lineage>
        <taxon>Bacteria</taxon>
        <taxon>Pseudomonadati</taxon>
        <taxon>Pseudomonadota</taxon>
        <taxon>Alphaproteobacteria</taxon>
        <taxon>Rhodobacterales</taxon>
        <taxon>Paracoccaceae</taxon>
        <taxon>Psychromarinibacter</taxon>
    </lineage>
</organism>
<dbReference type="Pfam" id="PF07681">
    <property type="entry name" value="DoxX"/>
    <property type="match status" value="1"/>
</dbReference>
<dbReference type="EMBL" id="JBHRTB010000010">
    <property type="protein sequence ID" value="MFC3144746.1"/>
    <property type="molecule type" value="Genomic_DNA"/>
</dbReference>
<evidence type="ECO:0000256" key="5">
    <source>
        <dbReference type="SAM" id="Phobius"/>
    </source>
</evidence>
<evidence type="ECO:0000256" key="4">
    <source>
        <dbReference type="ARBA" id="ARBA00023136"/>
    </source>
</evidence>
<keyword evidence="2 5" id="KW-0812">Transmembrane</keyword>
<evidence type="ECO:0000313" key="7">
    <source>
        <dbReference type="Proteomes" id="UP001595632"/>
    </source>
</evidence>
<feature type="transmembrane region" description="Helical" evidence="5">
    <location>
        <begin position="20"/>
        <end position="40"/>
    </location>
</feature>
<protein>
    <submittedName>
        <fullName evidence="6">DoxX family protein</fullName>
    </submittedName>
</protein>
<evidence type="ECO:0000256" key="1">
    <source>
        <dbReference type="ARBA" id="ARBA00004141"/>
    </source>
</evidence>
<evidence type="ECO:0000313" key="6">
    <source>
        <dbReference type="EMBL" id="MFC3144746.1"/>
    </source>
</evidence>
<keyword evidence="7" id="KW-1185">Reference proteome</keyword>
<accession>A0ABV7GZ19</accession>
<dbReference type="Proteomes" id="UP001595632">
    <property type="component" value="Unassembled WGS sequence"/>
</dbReference>
<evidence type="ECO:0000256" key="3">
    <source>
        <dbReference type="ARBA" id="ARBA00022989"/>
    </source>
</evidence>
<gene>
    <name evidence="6" type="ORF">ACFOGP_18635</name>
</gene>
<comment type="subcellular location">
    <subcellularLocation>
        <location evidence="1">Membrane</location>
        <topology evidence="1">Multi-pass membrane protein</topology>
    </subcellularLocation>
</comment>
<proteinExistence type="predicted"/>
<comment type="caution">
    <text evidence="6">The sequence shown here is derived from an EMBL/GenBank/DDBJ whole genome shotgun (WGS) entry which is preliminary data.</text>
</comment>
<keyword evidence="4 5" id="KW-0472">Membrane</keyword>
<name>A0ABV7GZ19_9RHOB</name>
<dbReference type="RefSeq" id="WP_275634908.1">
    <property type="nucleotide sequence ID" value="NZ_JARGYD010000013.1"/>
</dbReference>
<keyword evidence="3 5" id="KW-1133">Transmembrane helix</keyword>
<sequence>MTRLVALHTALFARIESIAFAVLPTLARFVFAAVLLGYYWNSALTKLGDGVFGFIRLSSGAYVQMFPKQMEAAGYDPSMLGLGYKLVALAGTWAEFILPLLLVIGLFTRLAALGMIGFVAVQSLTDIYGHNADADTIGHWFDRIADAHILDQRAFWVFVLVYLVFRGAGPVSVDRLVLERPAPRVQAASG</sequence>
<dbReference type="InterPro" id="IPR032808">
    <property type="entry name" value="DoxX"/>
</dbReference>
<reference evidence="7" key="1">
    <citation type="journal article" date="2019" name="Int. J. Syst. Evol. Microbiol.">
        <title>The Global Catalogue of Microorganisms (GCM) 10K type strain sequencing project: providing services to taxonomists for standard genome sequencing and annotation.</title>
        <authorList>
            <consortium name="The Broad Institute Genomics Platform"/>
            <consortium name="The Broad Institute Genome Sequencing Center for Infectious Disease"/>
            <person name="Wu L."/>
            <person name="Ma J."/>
        </authorList>
    </citation>
    <scope>NUCLEOTIDE SEQUENCE [LARGE SCALE GENOMIC DNA]</scope>
    <source>
        <strain evidence="7">KCTC 52366</strain>
    </source>
</reference>
<evidence type="ECO:0000256" key="2">
    <source>
        <dbReference type="ARBA" id="ARBA00022692"/>
    </source>
</evidence>